<dbReference type="SUPFAM" id="SSF48403">
    <property type="entry name" value="Ankyrin repeat"/>
    <property type="match status" value="2"/>
</dbReference>
<dbReference type="Gene3D" id="1.10.220.160">
    <property type="match status" value="1"/>
</dbReference>
<dbReference type="Pfam" id="PF01753">
    <property type="entry name" value="zf-MYND"/>
    <property type="match status" value="1"/>
</dbReference>
<dbReference type="PROSITE" id="PS50297">
    <property type="entry name" value="ANK_REP_REGION"/>
    <property type="match status" value="3"/>
</dbReference>
<dbReference type="Gene3D" id="2.20.110.10">
    <property type="entry name" value="Histone H3 K4-specific methyltransferase SET7/9 N-terminal domain"/>
    <property type="match status" value="2"/>
</dbReference>
<dbReference type="SMART" id="SM00698">
    <property type="entry name" value="MORN"/>
    <property type="match status" value="3"/>
</dbReference>
<feature type="repeat" description="ANK" evidence="5">
    <location>
        <begin position="630"/>
        <end position="665"/>
    </location>
</feature>
<evidence type="ECO:0000256" key="7">
    <source>
        <dbReference type="SAM" id="MobiDB-lite"/>
    </source>
</evidence>
<dbReference type="AlphaFoldDB" id="A0A6P9DWC9"/>
<dbReference type="PROSITE" id="PS01360">
    <property type="entry name" value="ZF_MYND_1"/>
    <property type="match status" value="1"/>
</dbReference>
<dbReference type="GeneID" id="117678427"/>
<dbReference type="GO" id="GO:0008270">
    <property type="term" value="F:zinc ion binding"/>
    <property type="evidence" value="ECO:0007669"/>
    <property type="project" value="UniProtKB-KW"/>
</dbReference>
<keyword evidence="1" id="KW-0479">Metal-binding</keyword>
<dbReference type="SUPFAM" id="SSF82185">
    <property type="entry name" value="Histone H3 K4-specific methyltransferase SET7/9 N-terminal domain"/>
    <property type="match status" value="1"/>
</dbReference>
<sequence>MEAVQAAAPVLRGKKHKPGDGFSANNLFPGEEESEIETEQISAVDYGYGEEEEREDYVEESNEQQDILVEDDLNNNRLEYKSGVQEWPDGSFYRGEFSFDLKLGYGEFAWDNGERYIGQFYKDHRHGKGVYFWPNGSRFTGSFYLNRKEGYGTMKFMDGKQFQGLYKADERFGPGIETYPDNRQDVGLWHRNHIIKLCTEVPEHFTLFDFPELNIYFDVVSKEQYISEESISIWDLNEEKDPFFYRFKHLILNDDNYTLPANMYIYSVDADNLPLTQSFLKEFDFQYFKKRKHHSSEKPWCITNITPILVKMQKNIYKYRHCQSDIDWDINAIIKGNRYGFGAKGPKELIAEELIEKSAEGDYKRVHEILKDNLAHPDIADMSGYTALSAAALNYQEDIINLLLDCGADVNKCNDEGLSTLSMCVIHYFPAEGFQPNIAERNIFLKELEDVLEEMSKSSLPLSRSEISQLSEASSIASSPVSVEELSLSVEKTEFVPDVGIKSSEETDNGEKSSGTICGVYNYKMKISPETMHQGAVVLSQHMLETHSYPDTGDSVHQEGTLIRMAASLTEQKRRMSIIKLLVRRGADPNISNIPMHVLFFAVKSADAEGVRILLEAGARTDIRLPTKLAGVAPLHIAAALPGVEGILITELLLHAAADPDVRAEDENDIFRLDKIATKYDIGESVSSMKMNNETGPPKGYYRECTIIPEEGGRTPLHIACEREDNFMNTGKVIHLLLDHNANPNVLWSGHSPLSLAVAGGNEQAVAELLAGGAEPNLPLSQSIASALCAVVNPAYEQSGTIAAKMAQIDSLLAAGADMLLPITLIDEGRTAVGTVVDYAYFKYYQDKRVLHTPLHSLSPIERDTYAFRRKMLDFLSDRLRECVSEKEKQWDEEEFRKIKIASAGVRRKSINTSLGPLPEIDSSKSLFFKYCYQCGRSVGVTLSPCQHCFEIFTCSKSCKVKAWNERHKRECLQTESTSSSEEVPPVREVRQRKASIKTKVSVQYLKTKDTKAKKQAAARHKKEEMEKWKHDRRRRTLVQASSRADLPYTGNYSFI</sequence>
<dbReference type="OrthoDB" id="48314at2759"/>
<dbReference type="InParanoid" id="A0A6P9DWC9"/>
<dbReference type="PROSITE" id="PS50865">
    <property type="entry name" value="ZF_MYND_2"/>
    <property type="match status" value="1"/>
</dbReference>
<evidence type="ECO:0000256" key="1">
    <source>
        <dbReference type="ARBA" id="ARBA00022723"/>
    </source>
</evidence>
<evidence type="ECO:0000256" key="5">
    <source>
        <dbReference type="PROSITE-ProRule" id="PRU00023"/>
    </source>
</evidence>
<name>A0A6P9DWC9_PANGU</name>
<evidence type="ECO:0000313" key="10">
    <source>
        <dbReference type="RefSeq" id="XP_034295390.1"/>
    </source>
</evidence>
<dbReference type="InterPro" id="IPR002110">
    <property type="entry name" value="Ankyrin_rpt"/>
</dbReference>
<dbReference type="KEGG" id="pgut:117678427"/>
<feature type="region of interest" description="Disordered" evidence="7">
    <location>
        <begin position="1"/>
        <end position="38"/>
    </location>
</feature>
<dbReference type="PANTHER" id="PTHR15897">
    <property type="entry name" value="ANKYRIN REPEAT AND MYND DOMAIN PROTEIN 1"/>
    <property type="match status" value="1"/>
</dbReference>
<evidence type="ECO:0000256" key="3">
    <source>
        <dbReference type="ARBA" id="ARBA00022771"/>
    </source>
</evidence>
<evidence type="ECO:0000313" key="9">
    <source>
        <dbReference type="Proteomes" id="UP001652622"/>
    </source>
</evidence>
<dbReference type="Pfam" id="PF02493">
    <property type="entry name" value="MORN"/>
    <property type="match status" value="4"/>
</dbReference>
<dbReference type="InterPro" id="IPR053064">
    <property type="entry name" value="Ankyrin-MYND_domain-protein"/>
</dbReference>
<evidence type="ECO:0000259" key="8">
    <source>
        <dbReference type="PROSITE" id="PS50865"/>
    </source>
</evidence>
<keyword evidence="9" id="KW-1185">Reference proteome</keyword>
<dbReference type="SUPFAM" id="SSF144232">
    <property type="entry name" value="HIT/MYND zinc finger-like"/>
    <property type="match status" value="1"/>
</dbReference>
<dbReference type="OMA" id="CNKVFYC"/>
<keyword evidence="2" id="KW-0677">Repeat</keyword>
<feature type="region of interest" description="Disordered" evidence="7">
    <location>
        <begin position="1012"/>
        <end position="1037"/>
    </location>
</feature>
<dbReference type="SMART" id="SM00248">
    <property type="entry name" value="ANK"/>
    <property type="match status" value="6"/>
</dbReference>
<proteinExistence type="predicted"/>
<dbReference type="Pfam" id="PF00023">
    <property type="entry name" value="Ank"/>
    <property type="match status" value="1"/>
</dbReference>
<dbReference type="PANTHER" id="PTHR15897:SF2">
    <property type="entry name" value="ANKYRIN REPEAT AND MYND DOMAIN-CONTAINING PROTEIN 1"/>
    <property type="match status" value="1"/>
</dbReference>
<evidence type="ECO:0000256" key="4">
    <source>
        <dbReference type="ARBA" id="ARBA00022833"/>
    </source>
</evidence>
<feature type="repeat" description="ANK" evidence="5">
    <location>
        <begin position="383"/>
        <end position="415"/>
    </location>
</feature>
<keyword evidence="4" id="KW-0862">Zinc</keyword>
<dbReference type="InterPro" id="IPR002893">
    <property type="entry name" value="Znf_MYND"/>
</dbReference>
<feature type="repeat" description="ANK" evidence="5">
    <location>
        <begin position="749"/>
        <end position="781"/>
    </location>
</feature>
<feature type="repeat" description="ANK" evidence="5">
    <location>
        <begin position="712"/>
        <end position="749"/>
    </location>
</feature>
<dbReference type="Gene3D" id="6.10.140.2220">
    <property type="match status" value="1"/>
</dbReference>
<dbReference type="Gene3D" id="1.25.40.20">
    <property type="entry name" value="Ankyrin repeat-containing domain"/>
    <property type="match status" value="2"/>
</dbReference>
<dbReference type="PROSITE" id="PS50088">
    <property type="entry name" value="ANK_REPEAT"/>
    <property type="match status" value="4"/>
</dbReference>
<dbReference type="RefSeq" id="XP_034295390.1">
    <property type="nucleotide sequence ID" value="XM_034439499.1"/>
</dbReference>
<reference evidence="10" key="1">
    <citation type="submission" date="2025-08" db="UniProtKB">
        <authorList>
            <consortium name="RefSeq"/>
        </authorList>
    </citation>
    <scope>IDENTIFICATION</scope>
    <source>
        <tissue evidence="10">Blood</tissue>
    </source>
</reference>
<dbReference type="InterPro" id="IPR003409">
    <property type="entry name" value="MORN"/>
</dbReference>
<organism evidence="9 10">
    <name type="scientific">Pantherophis guttatus</name>
    <name type="common">Corn snake</name>
    <name type="synonym">Elaphe guttata</name>
    <dbReference type="NCBI Taxonomy" id="94885"/>
    <lineage>
        <taxon>Eukaryota</taxon>
        <taxon>Metazoa</taxon>
        <taxon>Chordata</taxon>
        <taxon>Craniata</taxon>
        <taxon>Vertebrata</taxon>
        <taxon>Euteleostomi</taxon>
        <taxon>Lepidosauria</taxon>
        <taxon>Squamata</taxon>
        <taxon>Bifurcata</taxon>
        <taxon>Unidentata</taxon>
        <taxon>Episquamata</taxon>
        <taxon>Toxicofera</taxon>
        <taxon>Serpentes</taxon>
        <taxon>Colubroidea</taxon>
        <taxon>Colubridae</taxon>
        <taxon>Colubrinae</taxon>
        <taxon>Pantherophis</taxon>
    </lineage>
</organism>
<dbReference type="CTD" id="51281"/>
<evidence type="ECO:0000256" key="2">
    <source>
        <dbReference type="ARBA" id="ARBA00022737"/>
    </source>
</evidence>
<protein>
    <submittedName>
        <fullName evidence="10">Ankyrin repeat and MYND domain-containing protein 1 isoform X1</fullName>
    </submittedName>
</protein>
<keyword evidence="3 6" id="KW-0863">Zinc-finger</keyword>
<feature type="domain" description="MYND-type" evidence="8">
    <location>
        <begin position="932"/>
        <end position="972"/>
    </location>
</feature>
<dbReference type="Pfam" id="PF12796">
    <property type="entry name" value="Ank_2"/>
    <property type="match status" value="1"/>
</dbReference>
<gene>
    <name evidence="10" type="primary">ANKMY1</name>
</gene>
<accession>A0A6P9DWC9</accession>
<evidence type="ECO:0000256" key="6">
    <source>
        <dbReference type="PROSITE-ProRule" id="PRU00134"/>
    </source>
</evidence>
<keyword evidence="5" id="KW-0040">ANK repeat</keyword>
<dbReference type="InterPro" id="IPR036770">
    <property type="entry name" value="Ankyrin_rpt-contain_sf"/>
</dbReference>
<dbReference type="Proteomes" id="UP001652622">
    <property type="component" value="Unplaced"/>
</dbReference>